<dbReference type="EMBL" id="KQ244634">
    <property type="protein sequence ID" value="KNC74222.1"/>
    <property type="molecule type" value="Genomic_DNA"/>
</dbReference>
<evidence type="ECO:0000313" key="2">
    <source>
        <dbReference type="Proteomes" id="UP000054560"/>
    </source>
</evidence>
<evidence type="ECO:0000313" key="1">
    <source>
        <dbReference type="EMBL" id="KNC74222.1"/>
    </source>
</evidence>
<dbReference type="Proteomes" id="UP000054560">
    <property type="component" value="Unassembled WGS sequence"/>
</dbReference>
<dbReference type="RefSeq" id="XP_014148124.1">
    <property type="nucleotide sequence ID" value="XM_014292649.1"/>
</dbReference>
<keyword evidence="2" id="KW-1185">Reference proteome</keyword>
<accession>A0A0L0FBT5</accession>
<sequence length="108" mass="12004">MKTSLLSFPWERELQPRFHGLDDAQLAKLRAALDSTLYLSLSARIGSPSMSAVVYKTEVAGFPVAVKFEPNMNKAMLEGFAMNSPTESQITSYSTTIHQSAHRNRTII</sequence>
<proteinExistence type="predicted"/>
<organism evidence="1 2">
    <name type="scientific">Sphaeroforma arctica JP610</name>
    <dbReference type="NCBI Taxonomy" id="667725"/>
    <lineage>
        <taxon>Eukaryota</taxon>
        <taxon>Ichthyosporea</taxon>
        <taxon>Ichthyophonida</taxon>
        <taxon>Sphaeroforma</taxon>
    </lineage>
</organism>
<reference evidence="1 2" key="1">
    <citation type="submission" date="2011-02" db="EMBL/GenBank/DDBJ databases">
        <title>The Genome Sequence of Sphaeroforma arctica JP610.</title>
        <authorList>
            <consortium name="The Broad Institute Genome Sequencing Platform"/>
            <person name="Russ C."/>
            <person name="Cuomo C."/>
            <person name="Young S.K."/>
            <person name="Zeng Q."/>
            <person name="Gargeya S."/>
            <person name="Alvarado L."/>
            <person name="Berlin A."/>
            <person name="Chapman S.B."/>
            <person name="Chen Z."/>
            <person name="Freedman E."/>
            <person name="Gellesch M."/>
            <person name="Goldberg J."/>
            <person name="Griggs A."/>
            <person name="Gujja S."/>
            <person name="Heilman E."/>
            <person name="Heiman D."/>
            <person name="Howarth C."/>
            <person name="Mehta T."/>
            <person name="Neiman D."/>
            <person name="Pearson M."/>
            <person name="Roberts A."/>
            <person name="Saif S."/>
            <person name="Shea T."/>
            <person name="Shenoy N."/>
            <person name="Sisk P."/>
            <person name="Stolte C."/>
            <person name="Sykes S."/>
            <person name="White J."/>
            <person name="Yandava C."/>
            <person name="Burger G."/>
            <person name="Gray M.W."/>
            <person name="Holland P.W.H."/>
            <person name="King N."/>
            <person name="Lang F.B.F."/>
            <person name="Roger A.J."/>
            <person name="Ruiz-Trillo I."/>
            <person name="Haas B."/>
            <person name="Nusbaum C."/>
            <person name="Birren B."/>
        </authorList>
    </citation>
    <scope>NUCLEOTIDE SEQUENCE [LARGE SCALE GENOMIC DNA]</scope>
    <source>
        <strain evidence="1 2">JP610</strain>
    </source>
</reference>
<dbReference type="AlphaFoldDB" id="A0A0L0FBT5"/>
<gene>
    <name evidence="1" type="ORF">SARC_13225</name>
</gene>
<name>A0A0L0FBT5_9EUKA</name>
<dbReference type="GeneID" id="25913729"/>
<protein>
    <submittedName>
        <fullName evidence="1">Uncharacterized protein</fullName>
    </submittedName>
</protein>